<sequence>MAEQVQQQQMKTSFLFIQLQPPAARAIQVLPAQSPASAASTAAPRGLEEGHIFSSPRTGFLTGQNLRSAQGSAPSPWSLLPGEGPGTRRPAAFNCCALKGKKEGQEKPQNPDVRRGGACGSPHGRCCLATVSRKLGPAHLLSCRLSSPAPAVSVGSSSPPMAWEPLPVIPASQNLCGMDPQARNVFECSIPQTTLAHAAGRGEGAVLTRGATSYQVLPKNFGEGIGTALPATRARLCRYCPTIQIGQSCPAPPAALPLKKLRPKALISEKIKTW</sequence>
<dbReference type="OMA" id="DCRSPHH"/>
<name>A0A8C5K033_JACJA</name>
<evidence type="ECO:0000313" key="2">
    <source>
        <dbReference type="Proteomes" id="UP000694385"/>
    </source>
</evidence>
<reference evidence="1" key="1">
    <citation type="submission" date="2025-08" db="UniProtKB">
        <authorList>
            <consortium name="Ensembl"/>
        </authorList>
    </citation>
    <scope>IDENTIFICATION</scope>
</reference>
<dbReference type="Proteomes" id="UP000694385">
    <property type="component" value="Unassembled WGS sequence"/>
</dbReference>
<accession>A0A8C5K033</accession>
<keyword evidence="2" id="KW-1185">Reference proteome</keyword>
<proteinExistence type="predicted"/>
<organism evidence="1 2">
    <name type="scientific">Jaculus jaculus</name>
    <name type="common">Lesser Egyptian jerboa</name>
    <dbReference type="NCBI Taxonomy" id="51337"/>
    <lineage>
        <taxon>Eukaryota</taxon>
        <taxon>Metazoa</taxon>
        <taxon>Chordata</taxon>
        <taxon>Craniata</taxon>
        <taxon>Vertebrata</taxon>
        <taxon>Euteleostomi</taxon>
        <taxon>Mammalia</taxon>
        <taxon>Eutheria</taxon>
        <taxon>Euarchontoglires</taxon>
        <taxon>Glires</taxon>
        <taxon>Rodentia</taxon>
        <taxon>Myomorpha</taxon>
        <taxon>Dipodoidea</taxon>
        <taxon>Dipodidae</taxon>
        <taxon>Dipodinae</taxon>
        <taxon>Jaculus</taxon>
    </lineage>
</organism>
<reference evidence="1" key="2">
    <citation type="submission" date="2025-09" db="UniProtKB">
        <authorList>
            <consortium name="Ensembl"/>
        </authorList>
    </citation>
    <scope>IDENTIFICATION</scope>
</reference>
<evidence type="ECO:0000313" key="1">
    <source>
        <dbReference type="Ensembl" id="ENSJJAP00000002024.1"/>
    </source>
</evidence>
<dbReference type="GeneTree" id="ENSGT00680000101436"/>
<dbReference type="Ensembl" id="ENSJJAT00000003716.1">
    <property type="protein sequence ID" value="ENSJJAP00000002024.1"/>
    <property type="gene ID" value="ENSJJAG00000003186.1"/>
</dbReference>
<dbReference type="AlphaFoldDB" id="A0A8C5K033"/>
<protein>
    <submittedName>
        <fullName evidence="1">Uncharacterized protein</fullName>
    </submittedName>
</protein>